<keyword evidence="3" id="KW-1185">Reference proteome</keyword>
<name>A0A8J8NBQ9_HALGN</name>
<dbReference type="Proteomes" id="UP000785679">
    <property type="component" value="Unassembled WGS sequence"/>
</dbReference>
<comment type="caution">
    <text evidence="2">The sequence shown here is derived from an EMBL/GenBank/DDBJ whole genome shotgun (WGS) entry which is preliminary data.</text>
</comment>
<dbReference type="AlphaFoldDB" id="A0A8J8NBQ9"/>
<sequence>MTPQQYQQLEIKQPLFARDLTPNQELNDKQSVGGGTKEQRVRNTIEQPPLRLLRSRQINPTGNLWESILSFHAYCLSSKA</sequence>
<evidence type="ECO:0000313" key="2">
    <source>
        <dbReference type="EMBL" id="TNV72038.1"/>
    </source>
</evidence>
<organism evidence="2 3">
    <name type="scientific">Halteria grandinella</name>
    <dbReference type="NCBI Taxonomy" id="5974"/>
    <lineage>
        <taxon>Eukaryota</taxon>
        <taxon>Sar</taxon>
        <taxon>Alveolata</taxon>
        <taxon>Ciliophora</taxon>
        <taxon>Intramacronucleata</taxon>
        <taxon>Spirotrichea</taxon>
        <taxon>Stichotrichia</taxon>
        <taxon>Sporadotrichida</taxon>
        <taxon>Halteriidae</taxon>
        <taxon>Halteria</taxon>
    </lineage>
</organism>
<feature type="region of interest" description="Disordered" evidence="1">
    <location>
        <begin position="12"/>
        <end position="47"/>
    </location>
</feature>
<dbReference type="EMBL" id="RRYP01024761">
    <property type="protein sequence ID" value="TNV72038.1"/>
    <property type="molecule type" value="Genomic_DNA"/>
</dbReference>
<evidence type="ECO:0000313" key="3">
    <source>
        <dbReference type="Proteomes" id="UP000785679"/>
    </source>
</evidence>
<reference evidence="2" key="1">
    <citation type="submission" date="2019-06" db="EMBL/GenBank/DDBJ databases">
        <authorList>
            <person name="Zheng W."/>
        </authorList>
    </citation>
    <scope>NUCLEOTIDE SEQUENCE</scope>
    <source>
        <strain evidence="2">QDHG01</strain>
    </source>
</reference>
<proteinExistence type="predicted"/>
<evidence type="ECO:0000256" key="1">
    <source>
        <dbReference type="SAM" id="MobiDB-lite"/>
    </source>
</evidence>
<accession>A0A8J8NBQ9</accession>
<gene>
    <name evidence="2" type="ORF">FGO68_gene16723</name>
</gene>
<protein>
    <submittedName>
        <fullName evidence="2">Uncharacterized protein</fullName>
    </submittedName>
</protein>